<comment type="caution">
    <text evidence="4">The sequence shown here is derived from an EMBL/GenBank/DDBJ whole genome shotgun (WGS) entry which is preliminary data.</text>
</comment>
<sequence>MVGTSSCLMRLPNLNLTKCETSPLRVYARTLASKPSFPYLRCASPQSSEVILAPSDTLTEVSQSSSVDSKFHPSVWDSHFVDSSSSDSRKPETFSEERINELKKEVKTMLSLASNDPFTELELIDNIQRLGVAYHFETQIEDAIQRIYDNDTHFFDKIVDYQRSDLCATSLWFRLLRQAGYHVSPDVFQKFKDEKGEFHASLASDLQGMLSLYEASYLSFNGEDIMDEAMAFTTKHLKSMVTRLSPTLASQVQQALEIPLQKSIKRVQARHYISIYQEDSARNESLLEFAKLDFNLVQLIHQKEISEITR</sequence>
<dbReference type="SUPFAM" id="SSF48239">
    <property type="entry name" value="Terpenoid cyclases/Protein prenyltransferases"/>
    <property type="match status" value="1"/>
</dbReference>
<evidence type="ECO:0000256" key="2">
    <source>
        <dbReference type="ARBA" id="ARBA00023239"/>
    </source>
</evidence>
<dbReference type="SUPFAM" id="SSF48576">
    <property type="entry name" value="Terpenoid synthases"/>
    <property type="match status" value="1"/>
</dbReference>
<dbReference type="InterPro" id="IPR036965">
    <property type="entry name" value="Terpene_synth_N_sf"/>
</dbReference>
<evidence type="ECO:0000256" key="1">
    <source>
        <dbReference type="ARBA" id="ARBA00022842"/>
    </source>
</evidence>
<protein>
    <recommendedName>
        <fullName evidence="3">Terpene synthase N-terminal domain-containing protein</fullName>
    </recommendedName>
</protein>
<dbReference type="InterPro" id="IPR050148">
    <property type="entry name" value="Terpene_synthase-like"/>
</dbReference>
<gene>
    <name evidence="4" type="ORF">IFM89_010184</name>
</gene>
<organism evidence="4 5">
    <name type="scientific">Coptis chinensis</name>
    <dbReference type="NCBI Taxonomy" id="261450"/>
    <lineage>
        <taxon>Eukaryota</taxon>
        <taxon>Viridiplantae</taxon>
        <taxon>Streptophyta</taxon>
        <taxon>Embryophyta</taxon>
        <taxon>Tracheophyta</taxon>
        <taxon>Spermatophyta</taxon>
        <taxon>Magnoliopsida</taxon>
        <taxon>Ranunculales</taxon>
        <taxon>Ranunculaceae</taxon>
        <taxon>Coptidoideae</taxon>
        <taxon>Coptis</taxon>
    </lineage>
</organism>
<dbReference type="Proteomes" id="UP000631114">
    <property type="component" value="Unassembled WGS sequence"/>
</dbReference>
<evidence type="ECO:0000313" key="5">
    <source>
        <dbReference type="Proteomes" id="UP000631114"/>
    </source>
</evidence>
<feature type="domain" description="Terpene synthase N-terminal" evidence="3">
    <location>
        <begin position="75"/>
        <end position="256"/>
    </location>
</feature>
<keyword evidence="1" id="KW-0460">Magnesium</keyword>
<evidence type="ECO:0000259" key="3">
    <source>
        <dbReference type="Pfam" id="PF01397"/>
    </source>
</evidence>
<name>A0A835GVQ7_9MAGN</name>
<dbReference type="InterPro" id="IPR001906">
    <property type="entry name" value="Terpene_synth_N"/>
</dbReference>
<dbReference type="Gene3D" id="1.50.10.130">
    <property type="entry name" value="Terpene synthase, N-terminal domain"/>
    <property type="match status" value="1"/>
</dbReference>
<dbReference type="PANTHER" id="PTHR31225:SF93">
    <property type="entry name" value="ALPHA-HUMULENE_(-)-(E)-BETA-CARYOPHYLLENE SYNTHASE"/>
    <property type="match status" value="1"/>
</dbReference>
<proteinExistence type="predicted"/>
<dbReference type="InterPro" id="IPR008949">
    <property type="entry name" value="Isoprenoid_synthase_dom_sf"/>
</dbReference>
<reference evidence="4 5" key="1">
    <citation type="submission" date="2020-10" db="EMBL/GenBank/DDBJ databases">
        <title>The Coptis chinensis genome and diversification of protoberbering-type alkaloids.</title>
        <authorList>
            <person name="Wang B."/>
            <person name="Shu S."/>
            <person name="Song C."/>
            <person name="Liu Y."/>
        </authorList>
    </citation>
    <scope>NUCLEOTIDE SEQUENCE [LARGE SCALE GENOMIC DNA]</scope>
    <source>
        <strain evidence="4">HL-2020</strain>
        <tissue evidence="4">Leaf</tissue>
    </source>
</reference>
<dbReference type="EMBL" id="JADFTS010000009">
    <property type="protein sequence ID" value="KAF9588425.1"/>
    <property type="molecule type" value="Genomic_DNA"/>
</dbReference>
<keyword evidence="2" id="KW-0456">Lyase</keyword>
<keyword evidence="5" id="KW-1185">Reference proteome</keyword>
<dbReference type="InterPro" id="IPR008930">
    <property type="entry name" value="Terpenoid_cyclase/PrenylTrfase"/>
</dbReference>
<dbReference type="PANTHER" id="PTHR31225">
    <property type="entry name" value="OS04G0344100 PROTEIN-RELATED"/>
    <property type="match status" value="1"/>
</dbReference>
<dbReference type="FunFam" id="1.50.10.130:FF:000001">
    <property type="entry name" value="Isoprene synthase, chloroplastic"/>
    <property type="match status" value="1"/>
</dbReference>
<dbReference type="Pfam" id="PF01397">
    <property type="entry name" value="Terpene_synth"/>
    <property type="match status" value="1"/>
</dbReference>
<dbReference type="AlphaFoldDB" id="A0A835GVQ7"/>
<dbReference type="OrthoDB" id="1877784at2759"/>
<dbReference type="GO" id="GO:0010333">
    <property type="term" value="F:terpene synthase activity"/>
    <property type="evidence" value="ECO:0007669"/>
    <property type="project" value="InterPro"/>
</dbReference>
<dbReference type="GO" id="GO:0016114">
    <property type="term" value="P:terpenoid biosynthetic process"/>
    <property type="evidence" value="ECO:0007669"/>
    <property type="project" value="InterPro"/>
</dbReference>
<accession>A0A835GVQ7</accession>
<evidence type="ECO:0000313" key="4">
    <source>
        <dbReference type="EMBL" id="KAF9588425.1"/>
    </source>
</evidence>